<protein>
    <submittedName>
        <fullName evidence="3">NAD-dependent epimerase/dehydratase family protein</fullName>
    </submittedName>
</protein>
<dbReference type="PANTHER" id="PTHR43000">
    <property type="entry name" value="DTDP-D-GLUCOSE 4,6-DEHYDRATASE-RELATED"/>
    <property type="match status" value="1"/>
</dbReference>
<accession>A0A7X2XEC4</accession>
<dbReference type="Proteomes" id="UP000484547">
    <property type="component" value="Unassembled WGS sequence"/>
</dbReference>
<dbReference type="EMBL" id="WNBW01000001">
    <property type="protein sequence ID" value="MTU03318.1"/>
    <property type="molecule type" value="Genomic_DNA"/>
</dbReference>
<evidence type="ECO:0000313" key="4">
    <source>
        <dbReference type="EMBL" id="MTU03318.1"/>
    </source>
</evidence>
<sequence length="307" mass="33881">MKLLVTGGAGFIGSHLLELLNSDKNYEVVVLDNLSSGFRENVPQGMRLVVADIRSQEIEALFQKENFDAVVHLAAQTMVPYSIEHPDEDCEINLAGLINVLENCRKYRVKTVLFASSAAVYGNNENVPLHEDLALMPMSFYGITKMTSEHYLRVYHELYGINTVVFRFANVYGERQGEGGEGGVVSIFCKLLAAGKAVTVYGNGEQTRDFVYAGDVAAAIKAGLAARGYQTINVSTEHETSVNQLLGAFAEVAADKLEVRYAETRQGDIFRSALSNARLKEILAVTPQMQLKEGIQKTYHDYVKRGK</sequence>
<gene>
    <name evidence="3" type="ORF">GMD11_02745</name>
    <name evidence="4" type="ORF">GMD18_02745</name>
</gene>
<comment type="caution">
    <text evidence="3">The sequence shown here is derived from an EMBL/GenBank/DDBJ whole genome shotgun (WGS) entry which is preliminary data.</text>
</comment>
<dbReference type="Gene3D" id="3.90.25.10">
    <property type="entry name" value="UDP-galactose 4-epimerase, domain 1"/>
    <property type="match status" value="1"/>
</dbReference>
<evidence type="ECO:0000259" key="2">
    <source>
        <dbReference type="Pfam" id="PF01370"/>
    </source>
</evidence>
<dbReference type="InterPro" id="IPR001509">
    <property type="entry name" value="Epimerase_deHydtase"/>
</dbReference>
<dbReference type="AlphaFoldDB" id="A0A7X2XEC4"/>
<reference evidence="5 6" key="1">
    <citation type="journal article" date="2019" name="Nat. Med.">
        <title>A library of human gut bacterial isolates paired with longitudinal multiomics data enables mechanistic microbiome research.</title>
        <authorList>
            <person name="Poyet M."/>
            <person name="Groussin M."/>
            <person name="Gibbons S.M."/>
            <person name="Avila-Pacheco J."/>
            <person name="Jiang X."/>
            <person name="Kearney S.M."/>
            <person name="Perrotta A.R."/>
            <person name="Berdy B."/>
            <person name="Zhao S."/>
            <person name="Lieberman T.D."/>
            <person name="Swanson P.K."/>
            <person name="Smith M."/>
            <person name="Roesemann S."/>
            <person name="Alexander J.E."/>
            <person name="Rich S.A."/>
            <person name="Livny J."/>
            <person name="Vlamakis H."/>
            <person name="Clish C."/>
            <person name="Bullock K."/>
            <person name="Deik A."/>
            <person name="Scott J."/>
            <person name="Pierce K.A."/>
            <person name="Xavier R.J."/>
            <person name="Alm E.J."/>
        </authorList>
    </citation>
    <scope>NUCLEOTIDE SEQUENCE [LARGE SCALE GENOMIC DNA]</scope>
    <source>
        <strain evidence="3 6">BIOML-A13</strain>
        <strain evidence="4 5">BIOML-A3</strain>
    </source>
</reference>
<evidence type="ECO:0000313" key="6">
    <source>
        <dbReference type="Proteomes" id="UP000484547"/>
    </source>
</evidence>
<dbReference type="InterPro" id="IPR036291">
    <property type="entry name" value="NAD(P)-bd_dom_sf"/>
</dbReference>
<name>A0A7X2XEC4_9FIRM</name>
<dbReference type="RefSeq" id="WP_155163621.1">
    <property type="nucleotide sequence ID" value="NZ_WNBG01000001.1"/>
</dbReference>
<evidence type="ECO:0000256" key="1">
    <source>
        <dbReference type="ARBA" id="ARBA00007637"/>
    </source>
</evidence>
<dbReference type="SUPFAM" id="SSF51735">
    <property type="entry name" value="NAD(P)-binding Rossmann-fold domains"/>
    <property type="match status" value="1"/>
</dbReference>
<keyword evidence="5" id="KW-1185">Reference proteome</keyword>
<dbReference type="EMBL" id="WNBM01000001">
    <property type="protein sequence ID" value="MTT75186.1"/>
    <property type="molecule type" value="Genomic_DNA"/>
</dbReference>
<comment type="similarity">
    <text evidence="1">Belongs to the NAD(P)-dependent epimerase/dehydratase family.</text>
</comment>
<dbReference type="Pfam" id="PF01370">
    <property type="entry name" value="Epimerase"/>
    <property type="match status" value="1"/>
</dbReference>
<feature type="domain" description="NAD-dependent epimerase/dehydratase" evidence="2">
    <location>
        <begin position="4"/>
        <end position="234"/>
    </location>
</feature>
<evidence type="ECO:0000313" key="5">
    <source>
        <dbReference type="Proteomes" id="UP000443070"/>
    </source>
</evidence>
<evidence type="ECO:0000313" key="3">
    <source>
        <dbReference type="EMBL" id="MTT75186.1"/>
    </source>
</evidence>
<organism evidence="3 6">
    <name type="scientific">Phascolarctobacterium faecium</name>
    <dbReference type="NCBI Taxonomy" id="33025"/>
    <lineage>
        <taxon>Bacteria</taxon>
        <taxon>Bacillati</taxon>
        <taxon>Bacillota</taxon>
        <taxon>Negativicutes</taxon>
        <taxon>Acidaminococcales</taxon>
        <taxon>Acidaminococcaceae</taxon>
        <taxon>Phascolarctobacterium</taxon>
    </lineage>
</organism>
<dbReference type="Proteomes" id="UP000443070">
    <property type="component" value="Unassembled WGS sequence"/>
</dbReference>
<dbReference type="OrthoDB" id="9771073at2"/>
<dbReference type="Gene3D" id="3.40.50.720">
    <property type="entry name" value="NAD(P)-binding Rossmann-like Domain"/>
    <property type="match status" value="1"/>
</dbReference>
<proteinExistence type="inferred from homology"/>